<keyword evidence="3" id="KW-1185">Reference proteome</keyword>
<feature type="region of interest" description="Disordered" evidence="1">
    <location>
        <begin position="99"/>
        <end position="148"/>
    </location>
</feature>
<dbReference type="Pfam" id="PF13730">
    <property type="entry name" value="HTH_36"/>
    <property type="match status" value="1"/>
</dbReference>
<evidence type="ECO:0008006" key="4">
    <source>
        <dbReference type="Google" id="ProtNLM"/>
    </source>
</evidence>
<proteinExistence type="predicted"/>
<protein>
    <recommendedName>
        <fullName evidence="4">Helix-turn-helix domain-containing protein</fullName>
    </recommendedName>
</protein>
<evidence type="ECO:0000313" key="2">
    <source>
        <dbReference type="EMBL" id="OUL59239.1"/>
    </source>
</evidence>
<dbReference type="EMBL" id="MWPV01000001">
    <property type="protein sequence ID" value="OUL59239.1"/>
    <property type="molecule type" value="Genomic_DNA"/>
</dbReference>
<comment type="caution">
    <text evidence="2">The sequence shown here is derived from an EMBL/GenBank/DDBJ whole genome shotgun (WGS) entry which is preliminary data.</text>
</comment>
<feature type="compositionally biased region" description="Gly residues" evidence="1">
    <location>
        <begin position="100"/>
        <end position="124"/>
    </location>
</feature>
<accession>A0A244CVG0</accession>
<evidence type="ECO:0000256" key="1">
    <source>
        <dbReference type="SAM" id="MobiDB-lite"/>
    </source>
</evidence>
<dbReference type="Proteomes" id="UP000194841">
    <property type="component" value="Unassembled WGS sequence"/>
</dbReference>
<dbReference type="SUPFAM" id="SSF46785">
    <property type="entry name" value="Winged helix' DNA-binding domain"/>
    <property type="match status" value="1"/>
</dbReference>
<dbReference type="InterPro" id="IPR036388">
    <property type="entry name" value="WH-like_DNA-bd_sf"/>
</dbReference>
<gene>
    <name evidence="2" type="ORF">B1199_02940</name>
</gene>
<dbReference type="Gene3D" id="1.10.10.10">
    <property type="entry name" value="Winged helix-like DNA-binding domain superfamily/Winged helix DNA-binding domain"/>
    <property type="match status" value="1"/>
</dbReference>
<evidence type="ECO:0000313" key="3">
    <source>
        <dbReference type="Proteomes" id="UP000194841"/>
    </source>
</evidence>
<name>A0A244CVG0_PSEDV</name>
<reference evidence="2 3" key="1">
    <citation type="submission" date="2017-02" db="EMBL/GenBank/DDBJ databases">
        <title>Pseudoalteromonas ulvae TC14 Genome.</title>
        <authorList>
            <person name="Molmeret M."/>
        </authorList>
    </citation>
    <scope>NUCLEOTIDE SEQUENCE [LARGE SCALE GENOMIC DNA]</scope>
    <source>
        <strain evidence="2">TC14</strain>
    </source>
</reference>
<organism evidence="2 3">
    <name type="scientific">Pseudoalteromonas ulvae</name>
    <dbReference type="NCBI Taxonomy" id="107327"/>
    <lineage>
        <taxon>Bacteria</taxon>
        <taxon>Pseudomonadati</taxon>
        <taxon>Pseudomonadota</taxon>
        <taxon>Gammaproteobacteria</taxon>
        <taxon>Alteromonadales</taxon>
        <taxon>Pseudoalteromonadaceae</taxon>
        <taxon>Pseudoalteromonas</taxon>
    </lineage>
</organism>
<feature type="compositionally biased region" description="Low complexity" evidence="1">
    <location>
        <begin position="125"/>
        <end position="134"/>
    </location>
</feature>
<sequence>MSMTLMAKAMSIKVGNPTTKLILLKLADNANDDGVAWPSYQHVADQCEVSRRSAMTHVKKLQELGLITVKARKLSADVNQSNLFFLHLDLPVKLPSSSPCGGGENSSLGGGENISLGSEGGSLGGEARSLGGSENISPRTSHSFEPVIEPIKNNKKSQFDFSCWPAMPSEQTLHDWLAMRKRMKANVNQTVINRFAGQLHVAVAAGVSVDDCLAECVVRNWRGFEFAWMQNAKSAGADATGWHKDLGRF</sequence>
<dbReference type="RefSeq" id="WP_086742632.1">
    <property type="nucleotide sequence ID" value="NZ_MWPV01000001.1"/>
</dbReference>
<dbReference type="AlphaFoldDB" id="A0A244CVG0"/>
<dbReference type="InterPro" id="IPR036390">
    <property type="entry name" value="WH_DNA-bd_sf"/>
</dbReference>
<dbReference type="OrthoDB" id="6313655at2"/>